<keyword evidence="4" id="KW-1185">Reference proteome</keyword>
<keyword evidence="2" id="KW-0472">Membrane</keyword>
<keyword evidence="2" id="KW-1133">Transmembrane helix</keyword>
<reference evidence="3" key="1">
    <citation type="submission" date="2020-05" db="EMBL/GenBank/DDBJ databases">
        <title>Mycena genomes resolve the evolution of fungal bioluminescence.</title>
        <authorList>
            <person name="Tsai I.J."/>
        </authorList>
    </citation>
    <scope>NUCLEOTIDE SEQUENCE</scope>
    <source>
        <strain evidence="3">171206Taipei</strain>
    </source>
</reference>
<dbReference type="RefSeq" id="XP_037218096.1">
    <property type="nucleotide sequence ID" value="XM_037364854.1"/>
</dbReference>
<keyword evidence="2" id="KW-0812">Transmembrane</keyword>
<evidence type="ECO:0000256" key="2">
    <source>
        <dbReference type="SAM" id="Phobius"/>
    </source>
</evidence>
<feature type="region of interest" description="Disordered" evidence="1">
    <location>
        <begin position="224"/>
        <end position="251"/>
    </location>
</feature>
<feature type="compositionally biased region" description="Low complexity" evidence="1">
    <location>
        <begin position="239"/>
        <end position="251"/>
    </location>
</feature>
<evidence type="ECO:0000313" key="3">
    <source>
        <dbReference type="EMBL" id="KAF7298708.1"/>
    </source>
</evidence>
<name>A0A8H6SFR0_9AGAR</name>
<feature type="region of interest" description="Disordered" evidence="1">
    <location>
        <begin position="72"/>
        <end position="91"/>
    </location>
</feature>
<dbReference type="EMBL" id="JACAZF010000007">
    <property type="protein sequence ID" value="KAF7298708.1"/>
    <property type="molecule type" value="Genomic_DNA"/>
</dbReference>
<dbReference type="OrthoDB" id="10667044at2759"/>
<comment type="caution">
    <text evidence="3">The sequence shown here is derived from an EMBL/GenBank/DDBJ whole genome shotgun (WGS) entry which is preliminary data.</text>
</comment>
<feature type="compositionally biased region" description="Polar residues" evidence="1">
    <location>
        <begin position="229"/>
        <end position="238"/>
    </location>
</feature>
<feature type="region of interest" description="Disordered" evidence="1">
    <location>
        <begin position="266"/>
        <end position="298"/>
    </location>
</feature>
<evidence type="ECO:0000313" key="4">
    <source>
        <dbReference type="Proteomes" id="UP000636479"/>
    </source>
</evidence>
<dbReference type="Proteomes" id="UP000636479">
    <property type="component" value="Unassembled WGS sequence"/>
</dbReference>
<dbReference type="AlphaFoldDB" id="A0A8H6SFR0"/>
<dbReference type="GeneID" id="59347370"/>
<evidence type="ECO:0000256" key="1">
    <source>
        <dbReference type="SAM" id="MobiDB-lite"/>
    </source>
</evidence>
<feature type="transmembrane region" description="Helical" evidence="2">
    <location>
        <begin position="20"/>
        <end position="44"/>
    </location>
</feature>
<organism evidence="3 4">
    <name type="scientific">Mycena indigotica</name>
    <dbReference type="NCBI Taxonomy" id="2126181"/>
    <lineage>
        <taxon>Eukaryota</taxon>
        <taxon>Fungi</taxon>
        <taxon>Dikarya</taxon>
        <taxon>Basidiomycota</taxon>
        <taxon>Agaricomycotina</taxon>
        <taxon>Agaricomycetes</taxon>
        <taxon>Agaricomycetidae</taxon>
        <taxon>Agaricales</taxon>
        <taxon>Marasmiineae</taxon>
        <taxon>Mycenaceae</taxon>
        <taxon>Mycena</taxon>
    </lineage>
</organism>
<protein>
    <submittedName>
        <fullName evidence="3">Uncharacterized protein</fullName>
    </submittedName>
</protein>
<accession>A0A8H6SFR0</accession>
<sequence>MPTLFSLDTRDRTPSQTTTFAFQQRLLLCLAVVLAAVLASFGVARLIDYATRGRPVVELEQEKRDAENTLAKETAALAAPRRRPAKRTSSPSARCSTFFARRTTMCFKPVAPFYATQYTDAHLECPVREPVSYIQSSPTLHHITAQRLYAAKHAHRSKKASPAPVDANADPCTSPLRNVLLVAEDFEVDVTDQAKAVLESQKEANLKLLRVSVKNALKKIALAQAHGPQPTTSPLSSSNHNNNNNNNNNNAISLARSTRSSLSLISDTNKSYGSKGRNRRRGFSLEGGKENVPARGLV</sequence>
<gene>
    <name evidence="3" type="ORF">MIND_00818200</name>
</gene>
<proteinExistence type="predicted"/>